<evidence type="ECO:0000313" key="6">
    <source>
        <dbReference type="Proteomes" id="UP000269352"/>
    </source>
</evidence>
<dbReference type="PANTHER" id="PTHR33392:SF6">
    <property type="entry name" value="POLYISOPRENYL-TEICHOIC ACID--PEPTIDOGLYCAN TEICHOIC ACID TRANSFERASE TAGU"/>
    <property type="match status" value="1"/>
</dbReference>
<accession>A0A388TAS0</accession>
<keyword evidence="2" id="KW-1133">Transmembrane helix</keyword>
<dbReference type="InterPro" id="IPR004474">
    <property type="entry name" value="LytR_CpsA_psr"/>
</dbReference>
<keyword evidence="2" id="KW-0472">Membrane</keyword>
<dbReference type="Gene3D" id="3.40.630.190">
    <property type="entry name" value="LCP protein"/>
    <property type="match status" value="1"/>
</dbReference>
<gene>
    <name evidence="5" type="primary">lytR</name>
    <name evidence="5" type="ORF">NO1_0751</name>
</gene>
<keyword evidence="6" id="KW-1185">Reference proteome</keyword>
<evidence type="ECO:0000259" key="3">
    <source>
        <dbReference type="Pfam" id="PF03816"/>
    </source>
</evidence>
<organism evidence="5 6">
    <name type="scientific">Termititenax aidoneus</name>
    <dbReference type="NCBI Taxonomy" id="2218524"/>
    <lineage>
        <taxon>Bacteria</taxon>
        <taxon>Bacillati</taxon>
        <taxon>Candidatus Margulisiibacteriota</taxon>
        <taxon>Candidatus Termititenacia</taxon>
        <taxon>Candidatus Termititenacales</taxon>
        <taxon>Candidatus Termititenacaceae</taxon>
        <taxon>Candidatus Termititenax</taxon>
    </lineage>
</organism>
<dbReference type="AlphaFoldDB" id="A0A388TAS0"/>
<dbReference type="PANTHER" id="PTHR33392">
    <property type="entry name" value="POLYISOPRENYL-TEICHOIC ACID--PEPTIDOGLYCAN TEICHOIC ACID TRANSFERASE TAGU"/>
    <property type="match status" value="1"/>
</dbReference>
<dbReference type="InterPro" id="IPR050922">
    <property type="entry name" value="LytR/CpsA/Psr_CW_biosynth"/>
</dbReference>
<name>A0A388TAS0_TERA1</name>
<dbReference type="Pfam" id="PF13399">
    <property type="entry name" value="LytR_C"/>
    <property type="match status" value="1"/>
</dbReference>
<evidence type="ECO:0000256" key="1">
    <source>
        <dbReference type="ARBA" id="ARBA00006068"/>
    </source>
</evidence>
<dbReference type="NCBIfam" id="TIGR00350">
    <property type="entry name" value="lytR_cpsA_psr"/>
    <property type="match status" value="1"/>
</dbReference>
<sequence length="411" mass="46161">MFSGVQKKILIIIAIVSIVGALSGIIINVINYNTQAFGTLLKLLTMTFPQRHLSDNTTVLIMGIDNSADNMRRADTIMVANLNPYTKYIGVLSIPRDCRMPVPGHGQTKINHAYAYGGPQLLREAVSNYLQTPIQYYIELDLNGLAALVDQIGGVPLNVEKRMHYIDRAGDLYIDLQPGYQVLDGNKALQYVRFRSDSAVDLGRIERQHKFLQAVGNKLLKVNIIFKAPTMIFKMAKFVRTNVPAALFVDVANRVKEAYQLGHLDIVTIPGTPVNINGVAYLQPDWQRTQNLVQRVIRGYEFYTPSLPPIKKPPELSIEVLNGSGTTGMGRNTERKLKTLGYQVWNTKDAGRFDYGETIIINWQGETLEDEAHILARKLYINPANILTRQPQQNTSLSFSIIVGHDWPIER</sequence>
<protein>
    <submittedName>
        <fullName evidence="5">Cell envelope-related transcriptional attenuator</fullName>
    </submittedName>
</protein>
<dbReference type="InterPro" id="IPR027381">
    <property type="entry name" value="LytR/CpsA/Psr_C"/>
</dbReference>
<keyword evidence="2" id="KW-0812">Transmembrane</keyword>
<dbReference type="Proteomes" id="UP000269352">
    <property type="component" value="Unassembled WGS sequence"/>
</dbReference>
<comment type="caution">
    <text evidence="5">The sequence shown here is derived from an EMBL/GenBank/DDBJ whole genome shotgun (WGS) entry which is preliminary data.</text>
</comment>
<proteinExistence type="inferred from homology"/>
<dbReference type="Pfam" id="PF03816">
    <property type="entry name" value="LytR_cpsA_psr"/>
    <property type="match status" value="1"/>
</dbReference>
<evidence type="ECO:0000313" key="5">
    <source>
        <dbReference type="EMBL" id="GBR73354.1"/>
    </source>
</evidence>
<evidence type="ECO:0000259" key="4">
    <source>
        <dbReference type="Pfam" id="PF13399"/>
    </source>
</evidence>
<dbReference type="Gene3D" id="3.30.70.2390">
    <property type="match status" value="1"/>
</dbReference>
<dbReference type="EMBL" id="BGZN01000009">
    <property type="protein sequence ID" value="GBR73354.1"/>
    <property type="molecule type" value="Genomic_DNA"/>
</dbReference>
<comment type="similarity">
    <text evidence="1">Belongs to the LytR/CpsA/Psr (LCP) family.</text>
</comment>
<feature type="transmembrane region" description="Helical" evidence="2">
    <location>
        <begin position="9"/>
        <end position="30"/>
    </location>
</feature>
<reference evidence="5 6" key="1">
    <citation type="journal article" date="2019" name="ISME J.">
        <title>Genome analyses of uncultured TG2/ZB3 bacteria in 'Margulisbacteria' specifically attached to ectosymbiotic spirochetes of protists in the termite gut.</title>
        <authorList>
            <person name="Utami Y.D."/>
            <person name="Kuwahara H."/>
            <person name="Igai K."/>
            <person name="Murakami T."/>
            <person name="Sugaya K."/>
            <person name="Morikawa T."/>
            <person name="Nagura Y."/>
            <person name="Yuki M."/>
            <person name="Deevong P."/>
            <person name="Inoue T."/>
            <person name="Kihara K."/>
            <person name="Lo N."/>
            <person name="Yamada A."/>
            <person name="Ohkuma M."/>
            <person name="Hongoh Y."/>
        </authorList>
    </citation>
    <scope>NUCLEOTIDE SEQUENCE [LARGE SCALE GENOMIC DNA]</scope>
    <source>
        <strain evidence="5">NkOx7-01</strain>
    </source>
</reference>
<feature type="domain" description="Cell envelope-related transcriptional attenuator" evidence="3">
    <location>
        <begin position="73"/>
        <end position="219"/>
    </location>
</feature>
<feature type="domain" description="LytR/CpsA/Psr regulator C-terminal" evidence="4">
    <location>
        <begin position="316"/>
        <end position="407"/>
    </location>
</feature>
<evidence type="ECO:0000256" key="2">
    <source>
        <dbReference type="SAM" id="Phobius"/>
    </source>
</evidence>